<comment type="caution">
    <text evidence="2">The sequence shown here is derived from an EMBL/GenBank/DDBJ whole genome shotgun (WGS) entry which is preliminary data.</text>
</comment>
<reference evidence="2 3" key="1">
    <citation type="submission" date="2020-07" db="EMBL/GenBank/DDBJ databases">
        <title>Genomic Encyclopedia of Type Strains, Phase IV (KMG-V): Genome sequencing to study the core and pangenomes of soil and plant-associated prokaryotes.</title>
        <authorList>
            <person name="Whitman W."/>
        </authorList>
    </citation>
    <scope>NUCLEOTIDE SEQUENCE [LARGE SCALE GENOMIC DNA]</scope>
    <source>
        <strain evidence="2 3">RH2WT43</strain>
    </source>
</reference>
<dbReference type="Gene3D" id="3.90.420.10">
    <property type="entry name" value="Oxidoreductase, molybdopterin-binding domain"/>
    <property type="match status" value="1"/>
</dbReference>
<dbReference type="AlphaFoldDB" id="A0A839ETW3"/>
<evidence type="ECO:0000259" key="1">
    <source>
        <dbReference type="Pfam" id="PF00174"/>
    </source>
</evidence>
<protein>
    <submittedName>
        <fullName evidence="2">DMSO/TMAO reductase YedYZ molybdopterin-dependent catalytic subunit</fullName>
    </submittedName>
</protein>
<gene>
    <name evidence="2" type="ORF">FHW12_002161</name>
</gene>
<evidence type="ECO:0000313" key="3">
    <source>
        <dbReference type="Proteomes" id="UP000550401"/>
    </source>
</evidence>
<dbReference type="InterPro" id="IPR000572">
    <property type="entry name" value="OxRdtase_Mopterin-bd_dom"/>
</dbReference>
<accession>A0A839ETW3</accession>
<sequence length="117" mass="12443">MSPRRALDAADHGTLAHWEGVALADLLREAGVPLGDALRGRHLATYVRVTAADGYVAVFSLAELDPAMHDGTVLLADRRDGAALDAKQGPFRLVAAGDRRPARWVRQVVAIDVLAAP</sequence>
<dbReference type="Proteomes" id="UP000550401">
    <property type="component" value="Unassembled WGS sequence"/>
</dbReference>
<dbReference type="SUPFAM" id="SSF56524">
    <property type="entry name" value="Oxidoreductase molybdopterin-binding domain"/>
    <property type="match status" value="1"/>
</dbReference>
<name>A0A839ETW3_9GAMM</name>
<keyword evidence="3" id="KW-1185">Reference proteome</keyword>
<proteinExistence type="predicted"/>
<organism evidence="2 3">
    <name type="scientific">Dokdonella fugitiva</name>
    <dbReference type="NCBI Taxonomy" id="328517"/>
    <lineage>
        <taxon>Bacteria</taxon>
        <taxon>Pseudomonadati</taxon>
        <taxon>Pseudomonadota</taxon>
        <taxon>Gammaproteobacteria</taxon>
        <taxon>Lysobacterales</taxon>
        <taxon>Rhodanobacteraceae</taxon>
        <taxon>Dokdonella</taxon>
    </lineage>
</organism>
<dbReference type="RefSeq" id="WP_182531015.1">
    <property type="nucleotide sequence ID" value="NZ_JACGXL010000003.1"/>
</dbReference>
<dbReference type="Pfam" id="PF00174">
    <property type="entry name" value="Oxidored_molyb"/>
    <property type="match status" value="1"/>
</dbReference>
<feature type="domain" description="Oxidoreductase molybdopterin-binding" evidence="1">
    <location>
        <begin position="16"/>
        <end position="114"/>
    </location>
</feature>
<evidence type="ECO:0000313" key="2">
    <source>
        <dbReference type="EMBL" id="MBA8887937.1"/>
    </source>
</evidence>
<dbReference type="EMBL" id="JACGXL010000003">
    <property type="protein sequence ID" value="MBA8887937.1"/>
    <property type="molecule type" value="Genomic_DNA"/>
</dbReference>
<dbReference type="InterPro" id="IPR036374">
    <property type="entry name" value="OxRdtase_Mopterin-bd_sf"/>
</dbReference>